<comment type="caution">
    <text evidence="3">The sequence shown here is derived from an EMBL/GenBank/DDBJ whole genome shotgun (WGS) entry which is preliminary data.</text>
</comment>
<dbReference type="Gene3D" id="3.40.50.300">
    <property type="entry name" value="P-loop containing nucleotide triphosphate hydrolases"/>
    <property type="match status" value="1"/>
</dbReference>
<gene>
    <name evidence="3" type="ORF">CA163_08620</name>
</gene>
<dbReference type="OMA" id="NSYELLW"/>
<reference evidence="3 4" key="1">
    <citation type="journal article" date="2017" name="Appl. Environ. Microbiol.">
        <title>Parallel evolution of two clades of a major Atlantic endemic Vibrio parahaemolyticus pathogen lineage by independent acquisition of related pathogenicity islands.</title>
        <authorList>
            <person name="Xu F."/>
            <person name="Gonzalez-Escalona N."/>
            <person name="Drees K.P."/>
            <person name="Sebra R.P."/>
            <person name="Cooper V.S."/>
            <person name="Jones S.H."/>
            <person name="Whistler C.A."/>
        </authorList>
    </citation>
    <scope>NUCLEOTIDE SEQUENCE [LARGE SCALE GENOMIC DNA]</scope>
    <source>
        <strain evidence="3 4">MAVP-3</strain>
    </source>
</reference>
<accession>A0A0L8URZ8</accession>
<protein>
    <recommendedName>
        <fullName evidence="2">Protein CR006 P-loop domain-containing protein</fullName>
    </recommendedName>
</protein>
<evidence type="ECO:0000313" key="3">
    <source>
        <dbReference type="EMBL" id="OXE33232.1"/>
    </source>
</evidence>
<feature type="coiled-coil region" evidence="1">
    <location>
        <begin position="456"/>
        <end position="490"/>
    </location>
</feature>
<dbReference type="RefSeq" id="WP_005477318.1">
    <property type="nucleotide sequence ID" value="NZ_CAMFGX010000049.1"/>
</dbReference>
<organism evidence="3 4">
    <name type="scientific">Vibrio parahaemolyticus</name>
    <dbReference type="NCBI Taxonomy" id="670"/>
    <lineage>
        <taxon>Bacteria</taxon>
        <taxon>Pseudomonadati</taxon>
        <taxon>Pseudomonadota</taxon>
        <taxon>Gammaproteobacteria</taxon>
        <taxon>Vibrionales</taxon>
        <taxon>Vibrionaceae</taxon>
        <taxon>Vibrio</taxon>
    </lineage>
</organism>
<dbReference type="OrthoDB" id="9795565at2"/>
<evidence type="ECO:0000256" key="1">
    <source>
        <dbReference type="SAM" id="Coils"/>
    </source>
</evidence>
<dbReference type="EMBL" id="NIXT01000368">
    <property type="protein sequence ID" value="OXE33232.1"/>
    <property type="molecule type" value="Genomic_DNA"/>
</dbReference>
<dbReference type="InterPro" id="IPR026866">
    <property type="entry name" value="CR006_AAA"/>
</dbReference>
<evidence type="ECO:0000259" key="2">
    <source>
        <dbReference type="Pfam" id="PF13166"/>
    </source>
</evidence>
<proteinExistence type="predicted"/>
<dbReference type="Proteomes" id="UP000214596">
    <property type="component" value="Unassembled WGS sequence"/>
</dbReference>
<name>A0A0L8URZ8_VIBPH</name>
<dbReference type="SUPFAM" id="SSF52540">
    <property type="entry name" value="P-loop containing nucleoside triphosphate hydrolases"/>
    <property type="match status" value="1"/>
</dbReference>
<keyword evidence="1" id="KW-0175">Coiled coil</keyword>
<dbReference type="InterPro" id="IPR027417">
    <property type="entry name" value="P-loop_NTPase"/>
</dbReference>
<evidence type="ECO:0000313" key="4">
    <source>
        <dbReference type="Proteomes" id="UP000214596"/>
    </source>
</evidence>
<dbReference type="GeneID" id="1191951"/>
<dbReference type="SMR" id="A0A0L8URZ8"/>
<dbReference type="PANTHER" id="PTHR32114">
    <property type="entry name" value="ABC TRANSPORTER ABCH.3"/>
    <property type="match status" value="1"/>
</dbReference>
<dbReference type="Pfam" id="PF13166">
    <property type="entry name" value="AAA_13"/>
    <property type="match status" value="1"/>
</dbReference>
<dbReference type="PANTHER" id="PTHR32114:SF2">
    <property type="entry name" value="ABC TRANSPORTER ABCH.3"/>
    <property type="match status" value="1"/>
</dbReference>
<sequence length="771" mass="88056">MINGISKIKSLRSFGIYENHINDGCDEFAKFNLIYGWNGSGKSTLSRLFRCIENKSLDGTNYTESAFEIEYSLDGQAQSVLTQQNLSQNQLNIRTFNNDFVRENIDWSGTVKSILLVDQQKIEERKQLDEQNKTLKLKESASEKETKIAGDLDTEINKFLSRTAKSIKTSLKVIGTEDSKYLNYNKTSLENLIRTSSAEVVDPASVLTDEQIILHTKSASPVEKDKISFPASTIRKDYFESSFNALTKLLGKSAVNEVIEFLRDNPDVQTWVSSGMAVHDKHKSEECHFCGNKIDESRLTSLNNHFSNEFKLLKQEITEATKYCCDLPELTLPSVESFFDEFQTEYKKVVAPLEGVVTEINSIVEQWRECIDKKSNDPFDISLKISSVTVDLIDQYNNVILDIAACVKKHNDKSGNFQAVTTAHKKALELHYAADEVIDFDYSKKVEDRKTANGNVLKLSDEISAIKKEIQRLEAELSNESIAVDAFNAELAKFIGRTELTLKFDAKQKGYRISRNGSDRHAQNLSEGEKTAIAFVYFATKLEEHDNDIKNTIVVIDDPVSSFDSNHLFHSYSFLKKHCEQAKQLFVMTHNFSYFKLVRDWMLKKNKMRKQPPVIKARAYTIETKSDGVRQSKLVNAGGSLTDYNSEYHYLFSKLYSLKEKQELNLDEVYLCANLSRKLLESFLCFKFPKKRSDFRQLVDDGVRHYPAIKPEDVEKAYRFINKYSHNQEIELEDNADNLLGESPAILNIILDIVKTIDEAHYTEMETVVTA</sequence>
<feature type="domain" description="Protein CR006 P-loop" evidence="2">
    <location>
        <begin position="14"/>
        <end position="751"/>
    </location>
</feature>
<dbReference type="AlphaFoldDB" id="A0A0L8URZ8"/>